<accession>A0A3P7M619</accession>
<protein>
    <submittedName>
        <fullName evidence="2">Uncharacterized protein</fullName>
    </submittedName>
</protein>
<keyword evidence="3" id="KW-1185">Reference proteome</keyword>
<evidence type="ECO:0000256" key="1">
    <source>
        <dbReference type="SAM" id="MobiDB-lite"/>
    </source>
</evidence>
<dbReference type="EMBL" id="UYRU01056920">
    <property type="protein sequence ID" value="VDN13631.1"/>
    <property type="molecule type" value="Genomic_DNA"/>
</dbReference>
<sequence>MAISGQSYQSQVWVTPDSNPGHLVIECNTLPLKHGLVALSVVIRNMMEVLLHRAIWLENTRNFAELCFGSFMGRPMSSSTCADLMSTAAASSTATQNGVFGASAANSVQHPHHNQHAMPSSADLKAKKARHR</sequence>
<proteinExistence type="predicted"/>
<dbReference type="Proteomes" id="UP000281553">
    <property type="component" value="Unassembled WGS sequence"/>
</dbReference>
<evidence type="ECO:0000313" key="2">
    <source>
        <dbReference type="EMBL" id="VDN13631.1"/>
    </source>
</evidence>
<organism evidence="2 3">
    <name type="scientific">Dibothriocephalus latus</name>
    <name type="common">Fish tapeworm</name>
    <name type="synonym">Diphyllobothrium latum</name>
    <dbReference type="NCBI Taxonomy" id="60516"/>
    <lineage>
        <taxon>Eukaryota</taxon>
        <taxon>Metazoa</taxon>
        <taxon>Spiralia</taxon>
        <taxon>Lophotrochozoa</taxon>
        <taxon>Platyhelminthes</taxon>
        <taxon>Cestoda</taxon>
        <taxon>Eucestoda</taxon>
        <taxon>Diphyllobothriidea</taxon>
        <taxon>Diphyllobothriidae</taxon>
        <taxon>Dibothriocephalus</taxon>
    </lineage>
</organism>
<dbReference type="OrthoDB" id="10505062at2759"/>
<reference evidence="2 3" key="1">
    <citation type="submission" date="2018-11" db="EMBL/GenBank/DDBJ databases">
        <authorList>
            <consortium name="Pathogen Informatics"/>
        </authorList>
    </citation>
    <scope>NUCLEOTIDE SEQUENCE [LARGE SCALE GENOMIC DNA]</scope>
</reference>
<name>A0A3P7M619_DIBLA</name>
<gene>
    <name evidence="2" type="ORF">DILT_LOCUS9462</name>
</gene>
<feature type="region of interest" description="Disordered" evidence="1">
    <location>
        <begin position="101"/>
        <end position="132"/>
    </location>
</feature>
<evidence type="ECO:0000313" key="3">
    <source>
        <dbReference type="Proteomes" id="UP000281553"/>
    </source>
</evidence>
<dbReference type="AlphaFoldDB" id="A0A3P7M619"/>